<evidence type="ECO:0000256" key="2">
    <source>
        <dbReference type="ARBA" id="ARBA00022692"/>
    </source>
</evidence>
<feature type="transmembrane region" description="Helical" evidence="5">
    <location>
        <begin position="198"/>
        <end position="218"/>
    </location>
</feature>
<dbReference type="Proteomes" id="UP001220324">
    <property type="component" value="Unassembled WGS sequence"/>
</dbReference>
<gene>
    <name evidence="7" type="ORF">N7494_012315</name>
</gene>
<dbReference type="Pfam" id="PF07690">
    <property type="entry name" value="MFS_1"/>
    <property type="match status" value="1"/>
</dbReference>
<evidence type="ECO:0000313" key="7">
    <source>
        <dbReference type="EMBL" id="KAJ5525665.1"/>
    </source>
</evidence>
<feature type="transmembrane region" description="Helical" evidence="5">
    <location>
        <begin position="267"/>
        <end position="286"/>
    </location>
</feature>
<dbReference type="GO" id="GO:0022857">
    <property type="term" value="F:transmembrane transporter activity"/>
    <property type="evidence" value="ECO:0007669"/>
    <property type="project" value="InterPro"/>
</dbReference>
<feature type="transmembrane region" description="Helical" evidence="5">
    <location>
        <begin position="436"/>
        <end position="463"/>
    </location>
</feature>
<dbReference type="PANTHER" id="PTHR42718:SF10">
    <property type="entry name" value="TRANSPORTER, PUTATIVE (AFU_ORTHOLOGUE AFUA_8G06760)-RELATED"/>
    <property type="match status" value="1"/>
</dbReference>
<accession>A0AAD6GBL2</accession>
<keyword evidence="4 5" id="KW-0472">Membrane</keyword>
<feature type="domain" description="Major facilitator superfamily (MFS) profile" evidence="6">
    <location>
        <begin position="43"/>
        <end position="508"/>
    </location>
</feature>
<feature type="transmembrane region" description="Helical" evidence="5">
    <location>
        <begin position="346"/>
        <end position="367"/>
    </location>
</feature>
<reference evidence="7 8" key="1">
    <citation type="journal article" date="2023" name="IMA Fungus">
        <title>Comparative genomic study of the Penicillium genus elucidates a diverse pangenome and 15 lateral gene transfer events.</title>
        <authorList>
            <person name="Petersen C."/>
            <person name="Sorensen T."/>
            <person name="Nielsen M.R."/>
            <person name="Sondergaard T.E."/>
            <person name="Sorensen J.L."/>
            <person name="Fitzpatrick D.A."/>
            <person name="Frisvad J.C."/>
            <person name="Nielsen K.L."/>
        </authorList>
    </citation>
    <scope>NUCLEOTIDE SEQUENCE [LARGE SCALE GENOMIC DNA]</scope>
    <source>
        <strain evidence="7 8">IBT 35679</strain>
    </source>
</reference>
<feature type="transmembrane region" description="Helical" evidence="5">
    <location>
        <begin position="307"/>
        <end position="326"/>
    </location>
</feature>
<proteinExistence type="predicted"/>
<evidence type="ECO:0000256" key="1">
    <source>
        <dbReference type="ARBA" id="ARBA00004141"/>
    </source>
</evidence>
<evidence type="ECO:0000313" key="8">
    <source>
        <dbReference type="Proteomes" id="UP001220324"/>
    </source>
</evidence>
<keyword evidence="8" id="KW-1185">Reference proteome</keyword>
<comment type="subcellular location">
    <subcellularLocation>
        <location evidence="1">Membrane</location>
        <topology evidence="1">Multi-pass membrane protein</topology>
    </subcellularLocation>
</comment>
<feature type="transmembrane region" description="Helical" evidence="5">
    <location>
        <begin position="78"/>
        <end position="97"/>
    </location>
</feature>
<name>A0AAD6GBL2_9EURO</name>
<dbReference type="InterPro" id="IPR011701">
    <property type="entry name" value="MFS"/>
</dbReference>
<organism evidence="7 8">
    <name type="scientific">Penicillium frequentans</name>
    <dbReference type="NCBI Taxonomy" id="3151616"/>
    <lineage>
        <taxon>Eukaryota</taxon>
        <taxon>Fungi</taxon>
        <taxon>Dikarya</taxon>
        <taxon>Ascomycota</taxon>
        <taxon>Pezizomycotina</taxon>
        <taxon>Eurotiomycetes</taxon>
        <taxon>Eurotiomycetidae</taxon>
        <taxon>Eurotiales</taxon>
        <taxon>Aspergillaceae</taxon>
        <taxon>Penicillium</taxon>
    </lineage>
</organism>
<sequence length="514" mass="54790">MSATVTTTVVHTDAVPLTDLVAPPPAPVENDNKEKSTLEAASIIFILTGVTFISVSGSGILTTALPQIARDINLENDLLLWPASVYALAAGCTLLAFGAVADIVGSKPMWLLGSGASSFWILGCGLAQSGTQFIAFRAMLGIFVAMCLPTSMSLVTASFPQGPRRNIAFAITGMGQPLGYAAGLILGGVLTDTIGWRWAFYITTILNSFLFIASTFMLPNTKPTKFSLNRLLTEIDWIGVLILAVSLGLLSYVLAMITLSYSKIGDAQNIALLVVSVALLPTFTFWMRRQEKRGQPALIPNSLWQSVPFLSTCISTFFTWAAFNAFQYQSTLYFQDVQDLSALQASIRFLPMAVVGVLTNSATAYLVTKVQVHVLLGVSALITSVSPILMALASPSWTYWTAAFIAMTLSPLNGDVLWTVSSLIISRSFPGKSQALAGGVFNTISQLGNSVGLAITAAIAASVTAHKDSSTSEQALLLQGYRAAYWTIFAAMILVCFSSSIGLRQLGKVGIKQD</sequence>
<evidence type="ECO:0000256" key="3">
    <source>
        <dbReference type="ARBA" id="ARBA00022989"/>
    </source>
</evidence>
<dbReference type="InterPro" id="IPR020846">
    <property type="entry name" value="MFS_dom"/>
</dbReference>
<feature type="transmembrane region" description="Helical" evidence="5">
    <location>
        <begin position="399"/>
        <end position="424"/>
    </location>
</feature>
<keyword evidence="3 5" id="KW-1133">Transmembrane helix</keyword>
<keyword evidence="2 5" id="KW-0812">Transmembrane</keyword>
<dbReference type="AlphaFoldDB" id="A0AAD6GBL2"/>
<feature type="transmembrane region" description="Helical" evidence="5">
    <location>
        <begin position="483"/>
        <end position="503"/>
    </location>
</feature>
<dbReference type="EMBL" id="JAQIZZ010000008">
    <property type="protein sequence ID" value="KAJ5525665.1"/>
    <property type="molecule type" value="Genomic_DNA"/>
</dbReference>
<feature type="transmembrane region" description="Helical" evidence="5">
    <location>
        <begin position="167"/>
        <end position="186"/>
    </location>
</feature>
<feature type="transmembrane region" description="Helical" evidence="5">
    <location>
        <begin position="134"/>
        <end position="155"/>
    </location>
</feature>
<protein>
    <recommendedName>
        <fullName evidence="6">Major facilitator superfamily (MFS) profile domain-containing protein</fullName>
    </recommendedName>
</protein>
<evidence type="ECO:0000256" key="5">
    <source>
        <dbReference type="SAM" id="Phobius"/>
    </source>
</evidence>
<dbReference type="PANTHER" id="PTHR42718">
    <property type="entry name" value="MAJOR FACILITATOR SUPERFAMILY MULTIDRUG TRANSPORTER MFSC"/>
    <property type="match status" value="1"/>
</dbReference>
<evidence type="ECO:0000259" key="6">
    <source>
        <dbReference type="PROSITE" id="PS50850"/>
    </source>
</evidence>
<feature type="transmembrane region" description="Helical" evidence="5">
    <location>
        <begin position="238"/>
        <end position="261"/>
    </location>
</feature>
<evidence type="ECO:0000256" key="4">
    <source>
        <dbReference type="ARBA" id="ARBA00023136"/>
    </source>
</evidence>
<dbReference type="GO" id="GO:0016020">
    <property type="term" value="C:membrane"/>
    <property type="evidence" value="ECO:0007669"/>
    <property type="project" value="UniProtKB-SubCell"/>
</dbReference>
<dbReference type="InterPro" id="IPR036259">
    <property type="entry name" value="MFS_trans_sf"/>
</dbReference>
<dbReference type="SUPFAM" id="SSF103473">
    <property type="entry name" value="MFS general substrate transporter"/>
    <property type="match status" value="1"/>
</dbReference>
<dbReference type="Gene3D" id="1.20.1250.20">
    <property type="entry name" value="MFS general substrate transporter like domains"/>
    <property type="match status" value="2"/>
</dbReference>
<dbReference type="PROSITE" id="PS50850">
    <property type="entry name" value="MFS"/>
    <property type="match status" value="1"/>
</dbReference>
<comment type="caution">
    <text evidence="7">The sequence shown here is derived from an EMBL/GenBank/DDBJ whole genome shotgun (WGS) entry which is preliminary data.</text>
</comment>
<feature type="transmembrane region" description="Helical" evidence="5">
    <location>
        <begin position="374"/>
        <end position="393"/>
    </location>
</feature>
<feature type="transmembrane region" description="Helical" evidence="5">
    <location>
        <begin position="43"/>
        <end position="66"/>
    </location>
</feature>